<reference evidence="1 2" key="1">
    <citation type="journal article" date="2009" name="Appl. Environ. Microbiol.">
        <title>Three genomes from the phylum Acidobacteria provide insight into the lifestyles of these microorganisms in soils.</title>
        <authorList>
            <person name="Ward N.L."/>
            <person name="Challacombe J.F."/>
            <person name="Janssen P.H."/>
            <person name="Henrissat B."/>
            <person name="Coutinho P.M."/>
            <person name="Wu M."/>
            <person name="Xie G."/>
            <person name="Haft D.H."/>
            <person name="Sait M."/>
            <person name="Badger J."/>
            <person name="Barabote R.D."/>
            <person name="Bradley B."/>
            <person name="Brettin T.S."/>
            <person name="Brinkac L.M."/>
            <person name="Bruce D."/>
            <person name="Creasy T."/>
            <person name="Daugherty S.C."/>
            <person name="Davidsen T.M."/>
            <person name="DeBoy R.T."/>
            <person name="Detter J.C."/>
            <person name="Dodson R.J."/>
            <person name="Durkin A.S."/>
            <person name="Ganapathy A."/>
            <person name="Gwinn-Giglio M."/>
            <person name="Han C.S."/>
            <person name="Khouri H."/>
            <person name="Kiss H."/>
            <person name="Kothari S.P."/>
            <person name="Madupu R."/>
            <person name="Nelson K.E."/>
            <person name="Nelson W.C."/>
            <person name="Paulsen I."/>
            <person name="Penn K."/>
            <person name="Ren Q."/>
            <person name="Rosovitz M.J."/>
            <person name="Selengut J.D."/>
            <person name="Shrivastava S."/>
            <person name="Sullivan S.A."/>
            <person name="Tapia R."/>
            <person name="Thompson L.S."/>
            <person name="Watkins K.L."/>
            <person name="Yang Q."/>
            <person name="Yu C."/>
            <person name="Zafar N."/>
            <person name="Zhou L."/>
            <person name="Kuske C.R."/>
        </authorList>
    </citation>
    <scope>NUCLEOTIDE SEQUENCE [LARGE SCALE GENOMIC DNA]</scope>
    <source>
        <strain evidence="1 2">Ellin345</strain>
    </source>
</reference>
<organism evidence="1 2">
    <name type="scientific">Koribacter versatilis (strain Ellin345)</name>
    <dbReference type="NCBI Taxonomy" id="204669"/>
    <lineage>
        <taxon>Bacteria</taxon>
        <taxon>Pseudomonadati</taxon>
        <taxon>Acidobacteriota</taxon>
        <taxon>Terriglobia</taxon>
        <taxon>Terriglobales</taxon>
        <taxon>Candidatus Korobacteraceae</taxon>
        <taxon>Candidatus Korobacter</taxon>
    </lineage>
</organism>
<dbReference type="EnsemblBacteria" id="ABF39851">
    <property type="protein sequence ID" value="ABF39851"/>
    <property type="gene ID" value="Acid345_0846"/>
</dbReference>
<keyword evidence="2" id="KW-1185">Reference proteome</keyword>
<dbReference type="HOGENOM" id="CLU_1584338_0_0_0"/>
<dbReference type="eggNOG" id="ENOG5033JXM">
    <property type="taxonomic scope" value="Bacteria"/>
</dbReference>
<gene>
    <name evidence="1" type="ordered locus">Acid345_0846</name>
</gene>
<dbReference type="Proteomes" id="UP000002432">
    <property type="component" value="Chromosome"/>
</dbReference>
<protein>
    <submittedName>
        <fullName evidence="1">Uncharacterized protein</fullName>
    </submittedName>
</protein>
<accession>Q1ITE9</accession>
<sequence>MSYATFKGDKSLKDLVTRLFTLPDKTAQTAKQAQDALLQANPQLKDLTTVPAGSVISIPANAPPLRASEQASPAISRQAAIAGQSQASLFQLGEKLEALNAVAVPAYQNFLTLVQSEQAKALAQKSPDLKEQLPTLVKSAEALGKSLQTQKTSDAIAAFKIQGSAIPS</sequence>
<evidence type="ECO:0000313" key="2">
    <source>
        <dbReference type="Proteomes" id="UP000002432"/>
    </source>
</evidence>
<dbReference type="EMBL" id="CP000360">
    <property type="protein sequence ID" value="ABF39851.1"/>
    <property type="molecule type" value="Genomic_DNA"/>
</dbReference>
<dbReference type="AlphaFoldDB" id="Q1ITE9"/>
<dbReference type="RefSeq" id="WP_011521653.1">
    <property type="nucleotide sequence ID" value="NC_008009.1"/>
</dbReference>
<name>Q1ITE9_KORVE</name>
<dbReference type="STRING" id="204669.Acid345_0846"/>
<evidence type="ECO:0000313" key="1">
    <source>
        <dbReference type="EMBL" id="ABF39851.1"/>
    </source>
</evidence>
<dbReference type="KEGG" id="aba:Acid345_0846"/>
<proteinExistence type="predicted"/>